<dbReference type="PANTHER" id="PTHR43649:SF30">
    <property type="entry name" value="ABC TRANSPORTER SUBSTRATE-BINDING PROTEIN"/>
    <property type="match status" value="1"/>
</dbReference>
<dbReference type="STRING" id="1220554.GCA_001552135_01737"/>
<dbReference type="Pfam" id="PF01547">
    <property type="entry name" value="SBP_bac_1"/>
    <property type="match status" value="1"/>
</dbReference>
<dbReference type="EMBL" id="VSFG01000008">
    <property type="protein sequence ID" value="TYB42474.1"/>
    <property type="molecule type" value="Genomic_DNA"/>
</dbReference>
<feature type="compositionally biased region" description="Basic residues" evidence="1">
    <location>
        <begin position="9"/>
        <end position="20"/>
    </location>
</feature>
<proteinExistence type="predicted"/>
<dbReference type="Proteomes" id="UP000323380">
    <property type="component" value="Unassembled WGS sequence"/>
</dbReference>
<dbReference type="Gene3D" id="3.40.190.10">
    <property type="entry name" value="Periplasmic binding protein-like II"/>
    <property type="match status" value="2"/>
</dbReference>
<gene>
    <name evidence="2" type="ORF">FXF69_32240</name>
</gene>
<dbReference type="InterPro" id="IPR006059">
    <property type="entry name" value="SBP"/>
</dbReference>
<accession>A0A5D0ND64</accession>
<dbReference type="SUPFAM" id="SSF53850">
    <property type="entry name" value="Periplasmic binding protein-like II"/>
    <property type="match status" value="1"/>
</dbReference>
<comment type="caution">
    <text evidence="2">The sequence shown here is derived from an EMBL/GenBank/DDBJ whole genome shotgun (WGS) entry which is preliminary data.</text>
</comment>
<name>A0A5D0ND64_9ACTN</name>
<dbReference type="PANTHER" id="PTHR43649">
    <property type="entry name" value="ARABINOSE-BINDING PROTEIN-RELATED"/>
    <property type="match status" value="1"/>
</dbReference>
<organism evidence="2 3">
    <name type="scientific">Actinomadura chibensis</name>
    <dbReference type="NCBI Taxonomy" id="392828"/>
    <lineage>
        <taxon>Bacteria</taxon>
        <taxon>Bacillati</taxon>
        <taxon>Actinomycetota</taxon>
        <taxon>Actinomycetes</taxon>
        <taxon>Streptosporangiales</taxon>
        <taxon>Thermomonosporaceae</taxon>
        <taxon>Actinomadura</taxon>
    </lineage>
</organism>
<keyword evidence="3" id="KW-1185">Reference proteome</keyword>
<evidence type="ECO:0000256" key="1">
    <source>
        <dbReference type="SAM" id="MobiDB-lite"/>
    </source>
</evidence>
<evidence type="ECO:0000313" key="3">
    <source>
        <dbReference type="Proteomes" id="UP000323380"/>
    </source>
</evidence>
<evidence type="ECO:0000313" key="2">
    <source>
        <dbReference type="EMBL" id="TYB42474.1"/>
    </source>
</evidence>
<feature type="region of interest" description="Disordered" evidence="1">
    <location>
        <begin position="1"/>
        <end position="20"/>
    </location>
</feature>
<reference evidence="2 3" key="1">
    <citation type="submission" date="2019-08" db="EMBL/GenBank/DDBJ databases">
        <title>Actinomadura sp. nov. CYP1-5 isolated from mountain soil.</title>
        <authorList>
            <person name="Songsumanus A."/>
            <person name="Kuncharoen N."/>
            <person name="Kudo T."/>
            <person name="Yuki M."/>
            <person name="Igarashi Y."/>
            <person name="Tanasupawat S."/>
        </authorList>
    </citation>
    <scope>NUCLEOTIDE SEQUENCE [LARGE SCALE GENOMIC DNA]</scope>
    <source>
        <strain evidence="2 3">JCM 14158</strain>
    </source>
</reference>
<sequence length="440" mass="47746">MTPAPAPGRKVRTTRMRDHRRRDLGMALGAAAGALLLAATACGSGGGSSDGTVTLRMYSTTTTEPAFRKLIDGFHQSQSKIRVRAEFIPSAKVGQVTTTMMQAGNPPDVIPASPGSGGGSNGLSVYRLAEANRLADLSKRPWANDLPALLKPTAQYEGKTYSLILGVSTQFLNYTVTDLEKWHVQPPKTFKELLDMCAFIKSKGKYMMASGAADMAGNRMRMQVFAAANVYATDPDWDRKRIAGQVKFQTTPGWRQTFQQVKDMVTHDCYYPGSAGRTTEEARKLGATDKTVMGIGPSIAAKYLTVANPDRKWAAAAIPAGTTSTPNLPLEVSGISAAKRGKHVKEAIQFLDYLAAHRDVYSQESGAFSPAMMARGELPDFLKPLEPLAKQGRFTLAASTMWPREAPAQVAYKYMTGLHNNTRTVDDILKAMDQAWDNGK</sequence>
<dbReference type="AlphaFoldDB" id="A0A5D0ND64"/>
<protein>
    <submittedName>
        <fullName evidence="2">Extracellular solute-binding protein</fullName>
    </submittedName>
</protein>
<dbReference type="InterPro" id="IPR050490">
    <property type="entry name" value="Bact_solute-bd_prot1"/>
</dbReference>